<dbReference type="Pfam" id="PF00083">
    <property type="entry name" value="Sugar_tr"/>
    <property type="match status" value="1"/>
</dbReference>
<evidence type="ECO:0000256" key="2">
    <source>
        <dbReference type="ARBA" id="ARBA00022692"/>
    </source>
</evidence>
<evidence type="ECO:0000256" key="3">
    <source>
        <dbReference type="ARBA" id="ARBA00022989"/>
    </source>
</evidence>
<keyword evidence="4 5" id="KW-0472">Membrane</keyword>
<comment type="subcellular location">
    <subcellularLocation>
        <location evidence="1">Membrane</location>
        <topology evidence="1">Multi-pass membrane protein</topology>
    </subcellularLocation>
</comment>
<feature type="transmembrane region" description="Helical" evidence="5">
    <location>
        <begin position="207"/>
        <end position="228"/>
    </location>
</feature>
<dbReference type="InterPro" id="IPR005828">
    <property type="entry name" value="MFS_sugar_transport-like"/>
</dbReference>
<feature type="transmembrane region" description="Helical" evidence="5">
    <location>
        <begin position="151"/>
        <end position="172"/>
    </location>
</feature>
<dbReference type="OrthoDB" id="5296287at2759"/>
<feature type="transmembrane region" description="Helical" evidence="5">
    <location>
        <begin position="390"/>
        <end position="422"/>
    </location>
</feature>
<protein>
    <submittedName>
        <fullName evidence="7">Transporter, major facilitator family protein</fullName>
    </submittedName>
</protein>
<dbReference type="GO" id="GO:0022857">
    <property type="term" value="F:transmembrane transporter activity"/>
    <property type="evidence" value="ECO:0007669"/>
    <property type="project" value="InterPro"/>
</dbReference>
<dbReference type="PROSITE" id="PS00216">
    <property type="entry name" value="SUGAR_TRANSPORT_1"/>
    <property type="match status" value="1"/>
</dbReference>
<dbReference type="EMBL" id="KN716150">
    <property type="protein sequence ID" value="KJH53778.1"/>
    <property type="molecule type" value="Genomic_DNA"/>
</dbReference>
<dbReference type="PANTHER" id="PTHR24064">
    <property type="entry name" value="SOLUTE CARRIER FAMILY 22 MEMBER"/>
    <property type="match status" value="1"/>
</dbReference>
<sequence length="554" mass="62980">MASMIPFADDSEQQELVDEVQDEKQVKNLDEFITLGWYCTIVLFAGEFMTLTSVSCMVYMVYAGISPAVISCGSFQFNSSSEACEELLDLRKTTGCIPNLEYQFKSVNVEFDLLCDDSKLVKNSISVQMFGVLVGALISGQLSDRYGRKSVLIGCLLGVGLFSLGTAVSMTLIQFTVLRAIVGVFTGGLSSVQGVFLIENIPKEHRMWINAVITWSPNFIIYPVIAFYCHDWRRLAFFSSFICLISIINLCFLYESPRWLIHRGRISDARRILVAIRKINRKTCEIEAGEIESMLRHEQDIFNAKLKKNKHYTYYHLVCTWKYIRWTVTVCSGLFITSLVNYSLLFNMEKLSGSLYWNNTIFGIIRWGVNILVGMSDYFFHFVGRKLINFLAISFIIGALAIICGLYIGGITFSMIFFEVYLIIRILESFKTINIQTEKAWIIRYCTIGVTSMTSQLYVAKFMIANELFPTAVRNIAVSVISVSSRFGTIIAPQLFYLADTLPVLPYLVLTLLSIVDCICFQCLLPETKGTNLENHLPPKKQRFFYRERNSIGL</sequence>
<dbReference type="GO" id="GO:0016020">
    <property type="term" value="C:membrane"/>
    <property type="evidence" value="ECO:0007669"/>
    <property type="project" value="UniProtKB-SubCell"/>
</dbReference>
<evidence type="ECO:0000313" key="7">
    <source>
        <dbReference type="EMBL" id="KJH53778.1"/>
    </source>
</evidence>
<dbReference type="STRING" id="29172.A0A0D8YAD3"/>
<feature type="transmembrane region" description="Helical" evidence="5">
    <location>
        <begin position="35"/>
        <end position="62"/>
    </location>
</feature>
<feature type="transmembrane region" description="Helical" evidence="5">
    <location>
        <begin position="234"/>
        <end position="254"/>
    </location>
</feature>
<feature type="domain" description="Major facilitator superfamily (MFS) profile" evidence="6">
    <location>
        <begin position="39"/>
        <end position="529"/>
    </location>
</feature>
<proteinExistence type="predicted"/>
<dbReference type="SUPFAM" id="SSF103473">
    <property type="entry name" value="MFS general substrate transporter"/>
    <property type="match status" value="1"/>
</dbReference>
<dbReference type="InterPro" id="IPR020846">
    <property type="entry name" value="MFS_dom"/>
</dbReference>
<keyword evidence="3 5" id="KW-1133">Transmembrane helix</keyword>
<dbReference type="PROSITE" id="PS00217">
    <property type="entry name" value="SUGAR_TRANSPORT_2"/>
    <property type="match status" value="1"/>
</dbReference>
<keyword evidence="2 5" id="KW-0812">Transmembrane</keyword>
<reference evidence="7 8" key="1">
    <citation type="submission" date="2013-11" db="EMBL/GenBank/DDBJ databases">
        <title>Draft genome of the bovine lungworm Dictyocaulus viviparus.</title>
        <authorList>
            <person name="Mitreva M."/>
        </authorList>
    </citation>
    <scope>NUCLEOTIDE SEQUENCE [LARGE SCALE GENOMIC DNA]</scope>
    <source>
        <strain evidence="7 8">HannoverDv2000</strain>
    </source>
</reference>
<name>A0A0D8YAD3_DICVI</name>
<evidence type="ECO:0000256" key="4">
    <source>
        <dbReference type="ARBA" id="ARBA00023136"/>
    </source>
</evidence>
<evidence type="ECO:0000259" key="6">
    <source>
        <dbReference type="PROSITE" id="PS50850"/>
    </source>
</evidence>
<accession>A0A0D8YAD3</accession>
<evidence type="ECO:0000313" key="8">
    <source>
        <dbReference type="Proteomes" id="UP000053766"/>
    </source>
</evidence>
<gene>
    <name evidence="7" type="ORF">DICVIV_00209</name>
</gene>
<feature type="transmembrane region" description="Helical" evidence="5">
    <location>
        <begin position="364"/>
        <end position="383"/>
    </location>
</feature>
<keyword evidence="8" id="KW-1185">Reference proteome</keyword>
<evidence type="ECO:0000256" key="5">
    <source>
        <dbReference type="SAM" id="Phobius"/>
    </source>
</evidence>
<dbReference type="Proteomes" id="UP000053766">
    <property type="component" value="Unassembled WGS sequence"/>
</dbReference>
<dbReference type="Gene3D" id="1.20.1250.20">
    <property type="entry name" value="MFS general substrate transporter like domains"/>
    <property type="match status" value="1"/>
</dbReference>
<dbReference type="PROSITE" id="PS50850">
    <property type="entry name" value="MFS"/>
    <property type="match status" value="1"/>
</dbReference>
<feature type="transmembrane region" description="Helical" evidence="5">
    <location>
        <begin position="178"/>
        <end position="198"/>
    </location>
</feature>
<dbReference type="AlphaFoldDB" id="A0A0D8YAD3"/>
<dbReference type="InterPro" id="IPR005829">
    <property type="entry name" value="Sugar_transporter_CS"/>
</dbReference>
<organism evidence="7 8">
    <name type="scientific">Dictyocaulus viviparus</name>
    <name type="common">Bovine lungworm</name>
    <dbReference type="NCBI Taxonomy" id="29172"/>
    <lineage>
        <taxon>Eukaryota</taxon>
        <taxon>Metazoa</taxon>
        <taxon>Ecdysozoa</taxon>
        <taxon>Nematoda</taxon>
        <taxon>Chromadorea</taxon>
        <taxon>Rhabditida</taxon>
        <taxon>Rhabditina</taxon>
        <taxon>Rhabditomorpha</taxon>
        <taxon>Strongyloidea</taxon>
        <taxon>Metastrongylidae</taxon>
        <taxon>Dictyocaulus</taxon>
    </lineage>
</organism>
<evidence type="ECO:0000256" key="1">
    <source>
        <dbReference type="ARBA" id="ARBA00004141"/>
    </source>
</evidence>
<dbReference type="InterPro" id="IPR036259">
    <property type="entry name" value="MFS_trans_sf"/>
</dbReference>
<feature type="transmembrane region" description="Helical" evidence="5">
    <location>
        <begin position="323"/>
        <end position="344"/>
    </location>
</feature>
<reference evidence="8" key="2">
    <citation type="journal article" date="2016" name="Sci. Rep.">
        <title>Dictyocaulus viviparus genome, variome and transcriptome elucidate lungworm biology and support future intervention.</title>
        <authorList>
            <person name="McNulty S.N."/>
            <person name="Strube C."/>
            <person name="Rosa B.A."/>
            <person name="Martin J.C."/>
            <person name="Tyagi R."/>
            <person name="Choi Y.J."/>
            <person name="Wang Q."/>
            <person name="Hallsworth Pepin K."/>
            <person name="Zhang X."/>
            <person name="Ozersky P."/>
            <person name="Wilson R.K."/>
            <person name="Sternberg P.W."/>
            <person name="Gasser R.B."/>
            <person name="Mitreva M."/>
        </authorList>
    </citation>
    <scope>NUCLEOTIDE SEQUENCE [LARGE SCALE GENOMIC DNA]</scope>
    <source>
        <strain evidence="8">HannoverDv2000</strain>
    </source>
</reference>